<name>A0ACB6SFP0_9PLEO</name>
<feature type="non-terminal residue" evidence="1">
    <location>
        <position position="127"/>
    </location>
</feature>
<accession>A0ACB6SFP0</accession>
<dbReference type="Proteomes" id="UP000799754">
    <property type="component" value="Unassembled WGS sequence"/>
</dbReference>
<proteinExistence type="predicted"/>
<evidence type="ECO:0000313" key="2">
    <source>
        <dbReference type="Proteomes" id="UP000799754"/>
    </source>
</evidence>
<comment type="caution">
    <text evidence="1">The sequence shown here is derived from an EMBL/GenBank/DDBJ whole genome shotgun (WGS) entry which is preliminary data.</text>
</comment>
<gene>
    <name evidence="1" type="ORF">BU25DRAFT_487642</name>
</gene>
<evidence type="ECO:0000313" key="1">
    <source>
        <dbReference type="EMBL" id="KAF2632079.1"/>
    </source>
</evidence>
<sequence length="127" mass="13525">MRAGELDWAGYAAIERLVTRLALAKMGRKINLERTVLTESIVSPDMLAEAFEALIGAIYVDSRDNLGTVQDVLKTVGFKTVASSLVSPLARDSHSMTATKVGTQSGSTADNKVQSAENVGLKSQSEP</sequence>
<dbReference type="EMBL" id="MU006703">
    <property type="protein sequence ID" value="KAF2632079.1"/>
    <property type="molecule type" value="Genomic_DNA"/>
</dbReference>
<keyword evidence="2" id="KW-1185">Reference proteome</keyword>
<reference evidence="1" key="1">
    <citation type="journal article" date="2020" name="Stud. Mycol.">
        <title>101 Dothideomycetes genomes: a test case for predicting lifestyles and emergence of pathogens.</title>
        <authorList>
            <person name="Haridas S."/>
            <person name="Albert R."/>
            <person name="Binder M."/>
            <person name="Bloem J."/>
            <person name="Labutti K."/>
            <person name="Salamov A."/>
            <person name="Andreopoulos B."/>
            <person name="Baker S."/>
            <person name="Barry K."/>
            <person name="Bills G."/>
            <person name="Bluhm B."/>
            <person name="Cannon C."/>
            <person name="Castanera R."/>
            <person name="Culley D."/>
            <person name="Daum C."/>
            <person name="Ezra D."/>
            <person name="Gonzalez J."/>
            <person name="Henrissat B."/>
            <person name="Kuo A."/>
            <person name="Liang C."/>
            <person name="Lipzen A."/>
            <person name="Lutzoni F."/>
            <person name="Magnuson J."/>
            <person name="Mondo S."/>
            <person name="Nolan M."/>
            <person name="Ohm R."/>
            <person name="Pangilinan J."/>
            <person name="Park H.-J."/>
            <person name="Ramirez L."/>
            <person name="Alfaro M."/>
            <person name="Sun H."/>
            <person name="Tritt A."/>
            <person name="Yoshinaga Y."/>
            <person name="Zwiers L.-H."/>
            <person name="Turgeon B."/>
            <person name="Goodwin S."/>
            <person name="Spatafora J."/>
            <person name="Crous P."/>
            <person name="Grigoriev I."/>
        </authorList>
    </citation>
    <scope>NUCLEOTIDE SEQUENCE</scope>
    <source>
        <strain evidence="1">CBS 525.71</strain>
    </source>
</reference>
<organism evidence="1 2">
    <name type="scientific">Macroventuria anomochaeta</name>
    <dbReference type="NCBI Taxonomy" id="301207"/>
    <lineage>
        <taxon>Eukaryota</taxon>
        <taxon>Fungi</taxon>
        <taxon>Dikarya</taxon>
        <taxon>Ascomycota</taxon>
        <taxon>Pezizomycotina</taxon>
        <taxon>Dothideomycetes</taxon>
        <taxon>Pleosporomycetidae</taxon>
        <taxon>Pleosporales</taxon>
        <taxon>Pleosporineae</taxon>
        <taxon>Didymellaceae</taxon>
        <taxon>Macroventuria</taxon>
    </lineage>
</organism>
<protein>
    <submittedName>
        <fullName evidence="1">Uncharacterized protein</fullName>
    </submittedName>
</protein>